<proteinExistence type="predicted"/>
<name>A0AAN0NL27_9RHOB</name>
<dbReference type="AlphaFoldDB" id="A0AAN0NL27"/>
<sequence>MQTDEEHKRLREHIQGLFRQIRELGNADADEAATLTLPRRRPTKLTDIAKIQEIAEALEAVLSDFSTDCGQPEMSVGSAENVRLNTNKEKKIKTCMAEKPMEVPPLNTSPAHARLLAGPRLDEYVDLYACGSPPDWQAITRAAHDRAYELGVSSRLWRERCVQLGEARTALCLTVADLNSQRSGPFGRKNAAASFAGMTRKESQPIAVLDSLIGELTGALIRSGGNP</sequence>
<evidence type="ECO:0000313" key="1">
    <source>
        <dbReference type="EMBL" id="WZU68262.1"/>
    </source>
</evidence>
<protein>
    <submittedName>
        <fullName evidence="1">Uncharacterized protein</fullName>
    </submittedName>
</protein>
<keyword evidence="2" id="KW-1185">Reference proteome</keyword>
<dbReference type="KEGG" id="yrh:AABB31_04895"/>
<gene>
    <name evidence="1" type="ORF">AABB31_04895</name>
</gene>
<evidence type="ECO:0000313" key="2">
    <source>
        <dbReference type="Proteomes" id="UP001470809"/>
    </source>
</evidence>
<dbReference type="EMBL" id="CP151767">
    <property type="protein sequence ID" value="WZU68262.1"/>
    <property type="molecule type" value="Genomic_DNA"/>
</dbReference>
<dbReference type="RefSeq" id="WP_342077554.1">
    <property type="nucleotide sequence ID" value="NZ_CP151767.2"/>
</dbReference>
<accession>A0AAN0NL27</accession>
<dbReference type="Proteomes" id="UP001470809">
    <property type="component" value="Chromosome"/>
</dbReference>
<organism evidence="1 2">
    <name type="scientific">Yoonia rhodophyticola</name>
    <dbReference type="NCBI Taxonomy" id="3137370"/>
    <lineage>
        <taxon>Bacteria</taxon>
        <taxon>Pseudomonadati</taxon>
        <taxon>Pseudomonadota</taxon>
        <taxon>Alphaproteobacteria</taxon>
        <taxon>Rhodobacterales</taxon>
        <taxon>Paracoccaceae</taxon>
        <taxon>Yoonia</taxon>
    </lineage>
</organism>
<reference evidence="1" key="1">
    <citation type="submission" date="2024-08" db="EMBL/GenBank/DDBJ databases">
        <title>Phylogenomic analyses of a clade within the roseobacter group suggest taxonomic reassignments of species of the genera Aestuariivita, Citreicella, Loktanella, Nautella, Pelagibaca, Ruegeria, Thalassobius, Thiobacimonas and Tropicibacter, and the proposal o.</title>
        <authorList>
            <person name="Jeon C.O."/>
        </authorList>
    </citation>
    <scope>NUCLEOTIDE SEQUENCE</scope>
    <source>
        <strain evidence="1">SS1-5</strain>
    </source>
</reference>